<keyword evidence="1" id="KW-1133">Transmembrane helix</keyword>
<comment type="caution">
    <text evidence="2">The sequence shown here is derived from an EMBL/GenBank/DDBJ whole genome shotgun (WGS) entry which is preliminary data.</text>
</comment>
<organism evidence="2 3">
    <name type="scientific">Alishewanella aestuarii B11</name>
    <dbReference type="NCBI Taxonomy" id="1197174"/>
    <lineage>
        <taxon>Bacteria</taxon>
        <taxon>Pseudomonadati</taxon>
        <taxon>Pseudomonadota</taxon>
        <taxon>Gammaproteobacteria</taxon>
        <taxon>Alteromonadales</taxon>
        <taxon>Alteromonadaceae</taxon>
        <taxon>Alishewanella</taxon>
    </lineage>
</organism>
<keyword evidence="1" id="KW-0472">Membrane</keyword>
<reference evidence="2 3" key="1">
    <citation type="journal article" date="2012" name="J. Bacteriol.">
        <title>Genome Sequence of Pectin-Degrading Alishewanella aestuarii Strain B11T, Isolated from Tidal Flat Sediment.</title>
        <authorList>
            <person name="Jung J."/>
            <person name="Choi S."/>
            <person name="Chun J."/>
            <person name="Park W."/>
        </authorList>
    </citation>
    <scope>NUCLEOTIDE SEQUENCE [LARGE SCALE GENOMIC DNA]</scope>
    <source>
        <strain evidence="2 3">B11</strain>
    </source>
</reference>
<evidence type="ECO:0000256" key="1">
    <source>
        <dbReference type="SAM" id="Phobius"/>
    </source>
</evidence>
<keyword evidence="3" id="KW-1185">Reference proteome</keyword>
<sequence length="51" mass="6020">MIEVNLPRTFLIVSTAISIVLVWYCKRWIRWQQQRAEANANAQKEQGSENE</sequence>
<dbReference type="EMBL" id="ALAB01000029">
    <property type="protein sequence ID" value="EJI84608.1"/>
    <property type="molecule type" value="Genomic_DNA"/>
</dbReference>
<protein>
    <submittedName>
        <fullName evidence="2">Uncharacterized protein</fullName>
    </submittedName>
</protein>
<dbReference type="AlphaFoldDB" id="J1Q0Q9"/>
<dbReference type="PATRIC" id="fig|1197174.4.peg.2484"/>
<name>J1Q0Q9_9ALTE</name>
<evidence type="ECO:0000313" key="3">
    <source>
        <dbReference type="Proteomes" id="UP000012043"/>
    </source>
</evidence>
<dbReference type="Proteomes" id="UP000012043">
    <property type="component" value="Unassembled WGS sequence"/>
</dbReference>
<keyword evidence="1" id="KW-0812">Transmembrane</keyword>
<proteinExistence type="predicted"/>
<accession>J1Q0Q9</accession>
<gene>
    <name evidence="2" type="ORF">AEST_25410</name>
</gene>
<evidence type="ECO:0000313" key="2">
    <source>
        <dbReference type="EMBL" id="EJI84608.1"/>
    </source>
</evidence>
<feature type="transmembrane region" description="Helical" evidence="1">
    <location>
        <begin position="6"/>
        <end position="25"/>
    </location>
</feature>